<dbReference type="AlphaFoldDB" id="A0A1H7XK72"/>
<gene>
    <name evidence="1" type="ORF">SAMN05414137_12435</name>
</gene>
<dbReference type="EMBL" id="FOAZ01000024">
    <property type="protein sequence ID" value="SEM33419.1"/>
    <property type="molecule type" value="Genomic_DNA"/>
</dbReference>
<evidence type="ECO:0000313" key="2">
    <source>
        <dbReference type="Proteomes" id="UP000183015"/>
    </source>
</evidence>
<name>A0A1H7XK72_STRJI</name>
<protein>
    <submittedName>
        <fullName evidence="1">Uncharacterized protein</fullName>
    </submittedName>
</protein>
<reference evidence="2" key="1">
    <citation type="submission" date="2016-10" db="EMBL/GenBank/DDBJ databases">
        <authorList>
            <person name="Varghese N."/>
        </authorList>
    </citation>
    <scope>NUCLEOTIDE SEQUENCE [LARGE SCALE GENOMIC DNA]</scope>
    <source>
        <strain evidence="2">DSM 45096 / BCRC 16803 / CGMCC 4.1857 / CIP 109030 / JCM 12277 / KCTC 19219 / NBRC 100920 / 33214</strain>
    </source>
</reference>
<proteinExistence type="predicted"/>
<organism evidence="1 2">
    <name type="scientific">Streptacidiphilus jiangxiensis</name>
    <dbReference type="NCBI Taxonomy" id="235985"/>
    <lineage>
        <taxon>Bacteria</taxon>
        <taxon>Bacillati</taxon>
        <taxon>Actinomycetota</taxon>
        <taxon>Actinomycetes</taxon>
        <taxon>Kitasatosporales</taxon>
        <taxon>Streptomycetaceae</taxon>
        <taxon>Streptacidiphilus</taxon>
    </lineage>
</organism>
<accession>A0A1H7XK72</accession>
<dbReference type="eggNOG" id="ENOG5031RV9">
    <property type="taxonomic scope" value="Bacteria"/>
</dbReference>
<sequence>MVTAVWCLLAAVCVAGAVLVTPRLRAWNRRKAAEHEAWLNDIQAGDREVSLMEEIHRRRSPQHERRE</sequence>
<evidence type="ECO:0000313" key="1">
    <source>
        <dbReference type="EMBL" id="SEM33419.1"/>
    </source>
</evidence>
<keyword evidence="2" id="KW-1185">Reference proteome</keyword>
<dbReference type="Proteomes" id="UP000183015">
    <property type="component" value="Unassembled WGS sequence"/>
</dbReference>